<dbReference type="EMBL" id="JBEPMM010000001">
    <property type="protein sequence ID" value="MET3690713.1"/>
    <property type="molecule type" value="Genomic_DNA"/>
</dbReference>
<evidence type="ECO:0000313" key="4">
    <source>
        <dbReference type="EMBL" id="MET3690713.1"/>
    </source>
</evidence>
<organism evidence="4 5">
    <name type="scientific">Methylobacterium goesingense</name>
    <dbReference type="NCBI Taxonomy" id="243690"/>
    <lineage>
        <taxon>Bacteria</taxon>
        <taxon>Pseudomonadati</taxon>
        <taxon>Pseudomonadota</taxon>
        <taxon>Alphaproteobacteria</taxon>
        <taxon>Hyphomicrobiales</taxon>
        <taxon>Methylobacteriaceae</taxon>
        <taxon>Methylobacterium</taxon>
    </lineage>
</organism>
<feature type="compositionally biased region" description="Pro residues" evidence="1">
    <location>
        <begin position="207"/>
        <end position="223"/>
    </location>
</feature>
<feature type="chain" id="PRO_5045924805" description="PRC-barrel domain-containing protein" evidence="2">
    <location>
        <begin position="23"/>
        <end position="261"/>
    </location>
</feature>
<keyword evidence="5" id="KW-1185">Reference proteome</keyword>
<feature type="compositionally biased region" description="Basic and acidic residues" evidence="1">
    <location>
        <begin position="249"/>
        <end position="261"/>
    </location>
</feature>
<feature type="compositionally biased region" description="Low complexity" evidence="1">
    <location>
        <begin position="224"/>
        <end position="247"/>
    </location>
</feature>
<dbReference type="RefSeq" id="WP_306424577.1">
    <property type="nucleotide sequence ID" value="NZ_BPQL01000069.1"/>
</dbReference>
<feature type="signal peptide" evidence="2">
    <location>
        <begin position="1"/>
        <end position="22"/>
    </location>
</feature>
<protein>
    <recommendedName>
        <fullName evidence="3">PRC-barrel domain-containing protein</fullName>
    </recommendedName>
</protein>
<name>A0ABV2KYR6_9HYPH</name>
<dbReference type="Proteomes" id="UP001549145">
    <property type="component" value="Unassembled WGS sequence"/>
</dbReference>
<keyword evidence="2" id="KW-0732">Signal</keyword>
<dbReference type="InterPro" id="IPR011033">
    <property type="entry name" value="PRC_barrel-like_sf"/>
</dbReference>
<reference evidence="4 5" key="1">
    <citation type="submission" date="2024-06" db="EMBL/GenBank/DDBJ databases">
        <title>Genomic Encyclopedia of Type Strains, Phase IV (KMG-IV): sequencing the most valuable type-strain genomes for metagenomic binning, comparative biology and taxonomic classification.</title>
        <authorList>
            <person name="Goeker M."/>
        </authorList>
    </citation>
    <scope>NUCLEOTIDE SEQUENCE [LARGE SCALE GENOMIC DNA]</scope>
    <source>
        <strain evidence="4 5">DSM 21331</strain>
    </source>
</reference>
<dbReference type="Gene3D" id="2.30.30.240">
    <property type="entry name" value="PRC-barrel domain"/>
    <property type="match status" value="1"/>
</dbReference>
<feature type="compositionally biased region" description="Pro residues" evidence="1">
    <location>
        <begin position="45"/>
        <end position="66"/>
    </location>
</feature>
<comment type="caution">
    <text evidence="4">The sequence shown here is derived from an EMBL/GenBank/DDBJ whole genome shotgun (WGS) entry which is preliminary data.</text>
</comment>
<accession>A0ABV2KYR6</accession>
<evidence type="ECO:0000256" key="1">
    <source>
        <dbReference type="SAM" id="MobiDB-lite"/>
    </source>
</evidence>
<evidence type="ECO:0000313" key="5">
    <source>
        <dbReference type="Proteomes" id="UP001549145"/>
    </source>
</evidence>
<feature type="region of interest" description="Disordered" evidence="1">
    <location>
        <begin position="21"/>
        <end position="93"/>
    </location>
</feature>
<dbReference type="PANTHER" id="PTHR36505:SF1">
    <property type="entry name" value="BLR1072 PROTEIN"/>
    <property type="match status" value="1"/>
</dbReference>
<dbReference type="PANTHER" id="PTHR36505">
    <property type="entry name" value="BLR1072 PROTEIN"/>
    <property type="match status" value="1"/>
</dbReference>
<evidence type="ECO:0000259" key="3">
    <source>
        <dbReference type="Pfam" id="PF05239"/>
    </source>
</evidence>
<feature type="domain" description="PRC-barrel" evidence="3">
    <location>
        <begin position="101"/>
        <end position="153"/>
    </location>
</feature>
<dbReference type="Pfam" id="PF05239">
    <property type="entry name" value="PRC"/>
    <property type="match status" value="1"/>
</dbReference>
<feature type="region of interest" description="Disordered" evidence="1">
    <location>
        <begin position="180"/>
        <end position="261"/>
    </location>
</feature>
<feature type="compositionally biased region" description="Low complexity" evidence="1">
    <location>
        <begin position="81"/>
        <end position="90"/>
    </location>
</feature>
<proteinExistence type="predicted"/>
<evidence type="ECO:0000256" key="2">
    <source>
        <dbReference type="SAM" id="SignalP"/>
    </source>
</evidence>
<dbReference type="SUPFAM" id="SSF50346">
    <property type="entry name" value="PRC-barrel domain"/>
    <property type="match status" value="1"/>
</dbReference>
<sequence length="261" mass="25909">MFRTVRMIATATITLWAAAAAAQSPATPGKEPVSAGGDVTTGSPGTPPPPAAPPQPAHAAPAPAPAQPASAQPAAPPASAPPAGATGTPATVLDTQDYDGVLGKAVRSSTGEDMGRIIDIILDKDGRPRAAIIDFGGFLGVGSRKIAVDWRAMRFTSDGKPSRLVLQLSRNQVRVSPEYKPGEPIVVLGPASPATPAEGEQAAAPVQGPPAPAPSSAPAPASQPAPASAPAAVTMPTPGAASAPTTPEKAPDKPAEKSPDR</sequence>
<gene>
    <name evidence="4" type="ORF">ABID43_000232</name>
</gene>
<dbReference type="InterPro" id="IPR027275">
    <property type="entry name" value="PRC-brl_dom"/>
</dbReference>